<evidence type="ECO:0000313" key="2">
    <source>
        <dbReference type="EMBL" id="KGM03600.1"/>
    </source>
</evidence>
<comment type="caution">
    <text evidence="2">The sequence shown here is derived from an EMBL/GenBank/DDBJ whole genome shotgun (WGS) entry which is preliminary data.</text>
</comment>
<keyword evidence="1" id="KW-0732">Signal</keyword>
<protein>
    <submittedName>
        <fullName evidence="2">Uncharacterized protein</fullName>
    </submittedName>
</protein>
<dbReference type="EMBL" id="AXNT01000010">
    <property type="protein sequence ID" value="KGM03600.1"/>
    <property type="molecule type" value="Genomic_DNA"/>
</dbReference>
<evidence type="ECO:0000256" key="1">
    <source>
        <dbReference type="SAM" id="SignalP"/>
    </source>
</evidence>
<evidence type="ECO:0000313" key="3">
    <source>
        <dbReference type="Proteomes" id="UP000029833"/>
    </source>
</evidence>
<name>A0A0A0B9N6_9CELL</name>
<dbReference type="PROSITE" id="PS51257">
    <property type="entry name" value="PROKAR_LIPOPROTEIN"/>
    <property type="match status" value="1"/>
</dbReference>
<keyword evidence="3" id="KW-1185">Reference proteome</keyword>
<feature type="chain" id="PRO_5001959117" evidence="1">
    <location>
        <begin position="31"/>
        <end position="188"/>
    </location>
</feature>
<dbReference type="OrthoDB" id="4964930at2"/>
<dbReference type="RefSeq" id="WP_034624990.1">
    <property type="nucleotide sequence ID" value="NZ_AXNT01000010.1"/>
</dbReference>
<proteinExistence type="predicted"/>
<organism evidence="2 3">
    <name type="scientific">Cellulomonas cellasea DSM 20118</name>
    <dbReference type="NCBI Taxonomy" id="1408250"/>
    <lineage>
        <taxon>Bacteria</taxon>
        <taxon>Bacillati</taxon>
        <taxon>Actinomycetota</taxon>
        <taxon>Actinomycetes</taxon>
        <taxon>Micrococcales</taxon>
        <taxon>Cellulomonadaceae</taxon>
        <taxon>Cellulomonas</taxon>
    </lineage>
</organism>
<gene>
    <name evidence="2" type="ORF">Q760_00435</name>
</gene>
<feature type="signal peptide" evidence="1">
    <location>
        <begin position="1"/>
        <end position="30"/>
    </location>
</feature>
<accession>A0A0A0B9N6</accession>
<reference evidence="2 3" key="1">
    <citation type="submission" date="2013-10" db="EMBL/GenBank/DDBJ databases">
        <authorList>
            <person name="Wang G."/>
            <person name="Zhuang W."/>
        </authorList>
    </citation>
    <scope>NUCLEOTIDE SEQUENCE [LARGE SCALE GENOMIC DNA]</scope>
    <source>
        <strain evidence="2 3">DSM 20118</strain>
    </source>
</reference>
<dbReference type="STRING" id="1408250.Q760_00435"/>
<dbReference type="AlphaFoldDB" id="A0A0A0B9N6"/>
<sequence length="188" mass="20177">MTHRTSPHPLRRTAAVGALLLALTACTPDATDDPEPTAAATGGPVVVGAQEYEPILEMTLPVPRSAKGNETTVGLVSLVQSGRTTELRLVLTPSFPEAEEGEQISVYDMFGGDVLPQIWDVAGLRSYSVVSDTGRDFETDVVRATAANGEAVLYQAFFPALEERPETVDLVLHPSWPVVEDVPVTYED</sequence>
<dbReference type="Proteomes" id="UP000029833">
    <property type="component" value="Unassembled WGS sequence"/>
</dbReference>